<dbReference type="SUPFAM" id="SSF88659">
    <property type="entry name" value="Sigma3 and sigma4 domains of RNA polymerase sigma factors"/>
    <property type="match status" value="1"/>
</dbReference>
<dbReference type="EMBL" id="QLMA01000009">
    <property type="protein sequence ID" value="RAJ75663.1"/>
    <property type="molecule type" value="Genomic_DNA"/>
</dbReference>
<dbReference type="RefSeq" id="WP_111594815.1">
    <property type="nucleotide sequence ID" value="NZ_QLMA01000009.1"/>
</dbReference>
<dbReference type="Proteomes" id="UP000249819">
    <property type="component" value="Unassembled WGS sequence"/>
</dbReference>
<dbReference type="InterPro" id="IPR014327">
    <property type="entry name" value="RNA_pol_sigma70_bacteroid"/>
</dbReference>
<organism evidence="7 8">
    <name type="scientific">Chitinophaga dinghuensis</name>
    <dbReference type="NCBI Taxonomy" id="1539050"/>
    <lineage>
        <taxon>Bacteria</taxon>
        <taxon>Pseudomonadati</taxon>
        <taxon>Bacteroidota</taxon>
        <taxon>Chitinophagia</taxon>
        <taxon>Chitinophagales</taxon>
        <taxon>Chitinophagaceae</taxon>
        <taxon>Chitinophaga</taxon>
    </lineage>
</organism>
<keyword evidence="2" id="KW-0805">Transcription regulation</keyword>
<dbReference type="Gene3D" id="1.10.10.10">
    <property type="entry name" value="Winged helix-like DNA-binding domain superfamily/Winged helix DNA-binding domain"/>
    <property type="match status" value="1"/>
</dbReference>
<dbReference type="GO" id="GO:0016987">
    <property type="term" value="F:sigma factor activity"/>
    <property type="evidence" value="ECO:0007669"/>
    <property type="project" value="UniProtKB-KW"/>
</dbReference>
<evidence type="ECO:0000259" key="5">
    <source>
        <dbReference type="Pfam" id="PF04542"/>
    </source>
</evidence>
<dbReference type="SUPFAM" id="SSF88946">
    <property type="entry name" value="Sigma2 domain of RNA polymerase sigma factors"/>
    <property type="match status" value="1"/>
</dbReference>
<feature type="domain" description="RNA polymerase sigma factor 70 region 4 type 2" evidence="6">
    <location>
        <begin position="114"/>
        <end position="163"/>
    </location>
</feature>
<evidence type="ECO:0000313" key="8">
    <source>
        <dbReference type="Proteomes" id="UP000249819"/>
    </source>
</evidence>
<dbReference type="NCBIfam" id="TIGR02985">
    <property type="entry name" value="Sig70_bacteroi1"/>
    <property type="match status" value="1"/>
</dbReference>
<dbReference type="Pfam" id="PF08281">
    <property type="entry name" value="Sigma70_r4_2"/>
    <property type="match status" value="1"/>
</dbReference>
<keyword evidence="8" id="KW-1185">Reference proteome</keyword>
<comment type="caution">
    <text evidence="7">The sequence shown here is derived from an EMBL/GenBank/DDBJ whole genome shotgun (WGS) entry which is preliminary data.</text>
</comment>
<dbReference type="Gene3D" id="1.10.1740.10">
    <property type="match status" value="1"/>
</dbReference>
<proteinExistence type="inferred from homology"/>
<dbReference type="GO" id="GO:0003677">
    <property type="term" value="F:DNA binding"/>
    <property type="evidence" value="ECO:0007669"/>
    <property type="project" value="InterPro"/>
</dbReference>
<dbReference type="NCBIfam" id="TIGR02937">
    <property type="entry name" value="sigma70-ECF"/>
    <property type="match status" value="1"/>
</dbReference>
<dbReference type="AlphaFoldDB" id="A0A327VPA3"/>
<evidence type="ECO:0000256" key="4">
    <source>
        <dbReference type="ARBA" id="ARBA00023163"/>
    </source>
</evidence>
<comment type="similarity">
    <text evidence="1">Belongs to the sigma-70 factor family. ECF subfamily.</text>
</comment>
<feature type="domain" description="RNA polymerase sigma-70 region 2" evidence="5">
    <location>
        <begin position="14"/>
        <end position="80"/>
    </location>
</feature>
<dbReference type="Pfam" id="PF04542">
    <property type="entry name" value="Sigma70_r2"/>
    <property type="match status" value="1"/>
</dbReference>
<dbReference type="OrthoDB" id="659855at2"/>
<evidence type="ECO:0000256" key="1">
    <source>
        <dbReference type="ARBA" id="ARBA00010641"/>
    </source>
</evidence>
<dbReference type="PRINTS" id="PR00038">
    <property type="entry name" value="HTHLUXR"/>
</dbReference>
<sequence length="179" mass="21094">MSDSPVKLQFERLFVNNKEKIYRFALKLTGDASRAEDITQQCFIRLWENMDKVREGEDIFPLLFVYVKNLVIDEARRHYREKKLLHQATEEEKTRPQSEDTGDKYIIRKEFDLQLYKVVGTMPEQRRNVYELSRVHGFSNQEIASKLSISVATVKSHLGSALQSIRRQVRSHFDLDNSQ</sequence>
<dbReference type="InterPro" id="IPR000792">
    <property type="entry name" value="Tscrpt_reg_LuxR_C"/>
</dbReference>
<evidence type="ECO:0000256" key="2">
    <source>
        <dbReference type="ARBA" id="ARBA00023015"/>
    </source>
</evidence>
<reference evidence="7 8" key="1">
    <citation type="submission" date="2018-06" db="EMBL/GenBank/DDBJ databases">
        <title>Genomic Encyclopedia of Archaeal and Bacterial Type Strains, Phase II (KMG-II): from individual species to whole genera.</title>
        <authorList>
            <person name="Goeker M."/>
        </authorList>
    </citation>
    <scope>NUCLEOTIDE SEQUENCE [LARGE SCALE GENOMIC DNA]</scope>
    <source>
        <strain evidence="7 8">DSM 29821</strain>
    </source>
</reference>
<evidence type="ECO:0000256" key="3">
    <source>
        <dbReference type="ARBA" id="ARBA00023082"/>
    </source>
</evidence>
<evidence type="ECO:0000313" key="7">
    <source>
        <dbReference type="EMBL" id="RAJ75663.1"/>
    </source>
</evidence>
<dbReference type="InterPro" id="IPR013324">
    <property type="entry name" value="RNA_pol_sigma_r3/r4-like"/>
</dbReference>
<keyword evidence="4" id="KW-0804">Transcription</keyword>
<name>A0A327VPA3_9BACT</name>
<dbReference type="PANTHER" id="PTHR43133">
    <property type="entry name" value="RNA POLYMERASE ECF-TYPE SIGMA FACTO"/>
    <property type="match status" value="1"/>
</dbReference>
<keyword evidence="3" id="KW-0731">Sigma factor</keyword>
<dbReference type="InterPro" id="IPR007627">
    <property type="entry name" value="RNA_pol_sigma70_r2"/>
</dbReference>
<dbReference type="InterPro" id="IPR039425">
    <property type="entry name" value="RNA_pol_sigma-70-like"/>
</dbReference>
<dbReference type="GO" id="GO:0006352">
    <property type="term" value="P:DNA-templated transcription initiation"/>
    <property type="evidence" value="ECO:0007669"/>
    <property type="project" value="InterPro"/>
</dbReference>
<evidence type="ECO:0000259" key="6">
    <source>
        <dbReference type="Pfam" id="PF08281"/>
    </source>
</evidence>
<dbReference type="InterPro" id="IPR013325">
    <property type="entry name" value="RNA_pol_sigma_r2"/>
</dbReference>
<dbReference type="InterPro" id="IPR014284">
    <property type="entry name" value="RNA_pol_sigma-70_dom"/>
</dbReference>
<dbReference type="InterPro" id="IPR036388">
    <property type="entry name" value="WH-like_DNA-bd_sf"/>
</dbReference>
<protein>
    <submittedName>
        <fullName evidence="7">RNA polymerase sigma-70 factor (ECF subfamily)</fullName>
    </submittedName>
</protein>
<accession>A0A327VPA3</accession>
<gene>
    <name evidence="7" type="ORF">CLV59_109277</name>
</gene>
<dbReference type="PANTHER" id="PTHR43133:SF46">
    <property type="entry name" value="RNA POLYMERASE SIGMA-70 FACTOR ECF SUBFAMILY"/>
    <property type="match status" value="1"/>
</dbReference>
<dbReference type="InterPro" id="IPR013249">
    <property type="entry name" value="RNA_pol_sigma70_r4_t2"/>
</dbReference>